<name>A0A183BD30_9TREM</name>
<dbReference type="AlphaFoldDB" id="A0A183BD30"/>
<comment type="similarity">
    <text evidence="1">Belongs to the sulfotransferase 1 family.</text>
</comment>
<dbReference type="Proteomes" id="UP000272942">
    <property type="component" value="Unassembled WGS sequence"/>
</dbReference>
<dbReference type="OrthoDB" id="205623at2759"/>
<dbReference type="InterPro" id="IPR027417">
    <property type="entry name" value="P-loop_NTPase"/>
</dbReference>
<dbReference type="Pfam" id="PF00685">
    <property type="entry name" value="Sulfotransfer_1"/>
    <property type="match status" value="1"/>
</dbReference>
<protein>
    <submittedName>
        <fullName evidence="6">Sulfotransfer_1 domain-containing protein</fullName>
    </submittedName>
</protein>
<evidence type="ECO:0000313" key="5">
    <source>
        <dbReference type="Proteomes" id="UP000272942"/>
    </source>
</evidence>
<dbReference type="WBParaSite" id="ECPE_0001715901-mRNA-1">
    <property type="protein sequence ID" value="ECPE_0001715901-mRNA-1"/>
    <property type="gene ID" value="ECPE_0001715901"/>
</dbReference>
<feature type="domain" description="Sulfotransferase" evidence="3">
    <location>
        <begin position="6"/>
        <end position="192"/>
    </location>
</feature>
<sequence>VQNGSTARIIYIVRDPRDTVVSFYHFVRCFAPVGYKDTEKVAGFANRFLEDRLLYSPWDEHVKSYLRPAADWALQESKEEDFTFRPKVLLIRYEALKENPIAVVRKIESFILDTWVAGDGKNAKPARLTNEQMQALVKHCSFSEMSKNPMTNYDWFKQNGLWSCKEQSTSFLRRGIVGDHKSILTNEQAELIASKAKQSGLEWTLREHA</sequence>
<dbReference type="GO" id="GO:0008146">
    <property type="term" value="F:sulfotransferase activity"/>
    <property type="evidence" value="ECO:0007669"/>
    <property type="project" value="InterPro"/>
</dbReference>
<gene>
    <name evidence="4" type="ORF">ECPE_LOCUS17117</name>
</gene>
<evidence type="ECO:0000313" key="6">
    <source>
        <dbReference type="WBParaSite" id="ECPE_0001715901-mRNA-1"/>
    </source>
</evidence>
<keyword evidence="2" id="KW-0808">Transferase</keyword>
<dbReference type="InterPro" id="IPR000863">
    <property type="entry name" value="Sulfotransferase_dom"/>
</dbReference>
<evidence type="ECO:0000256" key="1">
    <source>
        <dbReference type="ARBA" id="ARBA00005771"/>
    </source>
</evidence>
<dbReference type="SUPFAM" id="SSF52540">
    <property type="entry name" value="P-loop containing nucleoside triphosphate hydrolases"/>
    <property type="match status" value="1"/>
</dbReference>
<dbReference type="EMBL" id="UZAN01067561">
    <property type="protein sequence ID" value="VDP94401.1"/>
    <property type="molecule type" value="Genomic_DNA"/>
</dbReference>
<accession>A0A183BD30</accession>
<proteinExistence type="inferred from homology"/>
<evidence type="ECO:0000259" key="3">
    <source>
        <dbReference type="Pfam" id="PF00685"/>
    </source>
</evidence>
<dbReference type="PANTHER" id="PTHR11783">
    <property type="entry name" value="SULFOTRANSFERASE SULT"/>
    <property type="match status" value="1"/>
</dbReference>
<evidence type="ECO:0000313" key="4">
    <source>
        <dbReference type="EMBL" id="VDP94401.1"/>
    </source>
</evidence>
<evidence type="ECO:0000256" key="2">
    <source>
        <dbReference type="ARBA" id="ARBA00022679"/>
    </source>
</evidence>
<organism evidence="6">
    <name type="scientific">Echinostoma caproni</name>
    <dbReference type="NCBI Taxonomy" id="27848"/>
    <lineage>
        <taxon>Eukaryota</taxon>
        <taxon>Metazoa</taxon>
        <taxon>Spiralia</taxon>
        <taxon>Lophotrochozoa</taxon>
        <taxon>Platyhelminthes</taxon>
        <taxon>Trematoda</taxon>
        <taxon>Digenea</taxon>
        <taxon>Plagiorchiida</taxon>
        <taxon>Echinostomata</taxon>
        <taxon>Echinostomatoidea</taxon>
        <taxon>Echinostomatidae</taxon>
        <taxon>Echinostoma</taxon>
    </lineage>
</organism>
<reference evidence="4 5" key="2">
    <citation type="submission" date="2018-11" db="EMBL/GenBank/DDBJ databases">
        <authorList>
            <consortium name="Pathogen Informatics"/>
        </authorList>
    </citation>
    <scope>NUCLEOTIDE SEQUENCE [LARGE SCALE GENOMIC DNA]</scope>
    <source>
        <strain evidence="4 5">Egypt</strain>
    </source>
</reference>
<dbReference type="Gene3D" id="3.40.50.300">
    <property type="entry name" value="P-loop containing nucleotide triphosphate hydrolases"/>
    <property type="match status" value="1"/>
</dbReference>
<keyword evidence="5" id="KW-1185">Reference proteome</keyword>
<reference evidence="6" key="1">
    <citation type="submission" date="2016-06" db="UniProtKB">
        <authorList>
            <consortium name="WormBaseParasite"/>
        </authorList>
    </citation>
    <scope>IDENTIFICATION</scope>
</reference>